<evidence type="ECO:0000313" key="2">
    <source>
        <dbReference type="Proteomes" id="UP000499080"/>
    </source>
</evidence>
<comment type="caution">
    <text evidence="1">The sequence shown here is derived from an EMBL/GenBank/DDBJ whole genome shotgun (WGS) entry which is preliminary data.</text>
</comment>
<keyword evidence="2" id="KW-1185">Reference proteome</keyword>
<evidence type="ECO:0008006" key="3">
    <source>
        <dbReference type="Google" id="ProtNLM"/>
    </source>
</evidence>
<dbReference type="OrthoDB" id="6429725at2759"/>
<reference evidence="1 2" key="1">
    <citation type="journal article" date="2019" name="Sci. Rep.">
        <title>Orb-weaving spider Araneus ventricosus genome elucidates the spidroin gene catalogue.</title>
        <authorList>
            <person name="Kono N."/>
            <person name="Nakamura H."/>
            <person name="Ohtoshi R."/>
            <person name="Moran D.A.P."/>
            <person name="Shinohara A."/>
            <person name="Yoshida Y."/>
            <person name="Fujiwara M."/>
            <person name="Mori M."/>
            <person name="Tomita M."/>
            <person name="Arakawa K."/>
        </authorList>
    </citation>
    <scope>NUCLEOTIDE SEQUENCE [LARGE SCALE GENOMIC DNA]</scope>
</reference>
<gene>
    <name evidence="1" type="ORF">AVEN_247807_1</name>
</gene>
<organism evidence="1 2">
    <name type="scientific">Araneus ventricosus</name>
    <name type="common">Orbweaver spider</name>
    <name type="synonym">Epeira ventricosa</name>
    <dbReference type="NCBI Taxonomy" id="182803"/>
    <lineage>
        <taxon>Eukaryota</taxon>
        <taxon>Metazoa</taxon>
        <taxon>Ecdysozoa</taxon>
        <taxon>Arthropoda</taxon>
        <taxon>Chelicerata</taxon>
        <taxon>Arachnida</taxon>
        <taxon>Araneae</taxon>
        <taxon>Araneomorphae</taxon>
        <taxon>Entelegynae</taxon>
        <taxon>Araneoidea</taxon>
        <taxon>Araneidae</taxon>
        <taxon>Araneus</taxon>
    </lineage>
</organism>
<evidence type="ECO:0000313" key="1">
    <source>
        <dbReference type="EMBL" id="GBN92768.1"/>
    </source>
</evidence>
<name>A0A4Y2SWJ4_ARAVE</name>
<accession>A0A4Y2SWJ4</accession>
<dbReference type="Proteomes" id="UP000499080">
    <property type="component" value="Unassembled WGS sequence"/>
</dbReference>
<dbReference type="PANTHER" id="PTHR19446">
    <property type="entry name" value="REVERSE TRANSCRIPTASES"/>
    <property type="match status" value="1"/>
</dbReference>
<dbReference type="AlphaFoldDB" id="A0A4Y2SWJ4"/>
<dbReference type="EMBL" id="BGPR01024575">
    <property type="protein sequence ID" value="GBN92768.1"/>
    <property type="molecule type" value="Genomic_DNA"/>
</dbReference>
<protein>
    <recommendedName>
        <fullName evidence="3">Reverse transcriptase domain-containing protein</fullName>
    </recommendedName>
</protein>
<sequence>MFEFQKALSLAHDTSPGRDGITSNMLRHLNTTSLSHLLFLFNKICTGQKYHSEWHEAIVIPILNPDKESYNPLNYRRIALTCCLCKTLERMVNSRLVFELEKRGCISPLPSGFRRGRSTFDNLILLETCLYIFSY</sequence>
<proteinExistence type="predicted"/>